<evidence type="ECO:0000256" key="1">
    <source>
        <dbReference type="ARBA" id="ARBA00005340"/>
    </source>
</evidence>
<feature type="binding site" evidence="8">
    <location>
        <position position="161"/>
    </location>
    <ligand>
        <name>Zn(2+)</name>
        <dbReference type="ChEBI" id="CHEBI:29105"/>
        <label>2</label>
    </ligand>
</feature>
<evidence type="ECO:0000256" key="4">
    <source>
        <dbReference type="ARBA" id="ARBA00022763"/>
    </source>
</evidence>
<keyword evidence="4 8" id="KW-0227">DNA damage</keyword>
<accession>A0ABT0N5I1</accession>
<evidence type="ECO:0000256" key="5">
    <source>
        <dbReference type="ARBA" id="ARBA00022801"/>
    </source>
</evidence>
<keyword evidence="2 8" id="KW-0479">Metal-binding</keyword>
<sequence length="300" mass="33390">MKNKLTNDTSDSDGHAPLYIGAHVSMAGGLHNAVTNAVDIGASAFALFTRNQRRWQHTPLSNEEIRSFRDSCETHGFQSAQILPHDSYLINLGHPDPEGLERSRSAFIEEMERCQQLGLTMVNFHPGSHLKKISVSECLTRIAESINLALDTTQNVCAVIENTAGQGSNLGYSFEQLAEIIDKVEDKSRVGVCLDTCHMFAAGYDLRTKETAKRSFDEFNKVVGMQYLKGMHLNDSKNQVGSRVDRHDSLGQGEIGSACFEYIAAQPWSRGIPLILETTRPELWSAEINQMRYWAKQQAG</sequence>
<dbReference type="InterPro" id="IPR001719">
    <property type="entry name" value="AP_endonuc_2"/>
</dbReference>
<comment type="catalytic activity">
    <reaction evidence="8">
        <text>Endonucleolytic cleavage to 5'-phosphooligonucleotide end-products.</text>
        <dbReference type="EC" id="3.1.21.2"/>
    </reaction>
</comment>
<comment type="caution">
    <text evidence="10">The sequence shown here is derived from an EMBL/GenBank/DDBJ whole genome shotgun (WGS) entry which is preliminary data.</text>
</comment>
<feature type="binding site" evidence="8">
    <location>
        <position position="198"/>
    </location>
    <ligand>
        <name>Zn(2+)</name>
        <dbReference type="ChEBI" id="CHEBI:29105"/>
        <label>3</label>
    </ligand>
</feature>
<feature type="binding site" evidence="8">
    <location>
        <position position="85"/>
    </location>
    <ligand>
        <name>Zn(2+)</name>
        <dbReference type="ChEBI" id="CHEBI:29105"/>
        <label>1</label>
    </ligand>
</feature>
<dbReference type="EMBL" id="JAKIKT010000002">
    <property type="protein sequence ID" value="MCL2913375.1"/>
    <property type="molecule type" value="Genomic_DNA"/>
</dbReference>
<feature type="domain" description="Xylose isomerase-like TIM barrel" evidence="9">
    <location>
        <begin position="36"/>
        <end position="292"/>
    </location>
</feature>
<feature type="binding site" evidence="8">
    <location>
        <position position="161"/>
    </location>
    <ligand>
        <name>Zn(2+)</name>
        <dbReference type="ChEBI" id="CHEBI:29105"/>
        <label>1</label>
    </ligand>
</feature>
<dbReference type="NCBIfam" id="TIGR00587">
    <property type="entry name" value="nfo"/>
    <property type="match status" value="1"/>
</dbReference>
<dbReference type="EC" id="3.1.21.2" evidence="8"/>
<dbReference type="PANTHER" id="PTHR21445:SF0">
    <property type="entry name" value="APURINIC-APYRIMIDINIC ENDONUCLEASE"/>
    <property type="match status" value="1"/>
</dbReference>
<dbReference type="PROSITE" id="PS00731">
    <property type="entry name" value="AP_NUCLEASE_F2_3"/>
    <property type="match status" value="1"/>
</dbReference>
<feature type="binding site" evidence="8">
    <location>
        <position position="125"/>
    </location>
    <ligand>
        <name>Zn(2+)</name>
        <dbReference type="ChEBI" id="CHEBI:29105"/>
        <label>1</label>
    </ligand>
</feature>
<dbReference type="GO" id="GO:0008833">
    <property type="term" value="F:deoxyribonuclease IV (phage-T4-induced) activity"/>
    <property type="evidence" value="ECO:0007669"/>
    <property type="project" value="UniProtKB-EC"/>
</dbReference>
<keyword evidence="3 8" id="KW-0255">Endonuclease</keyword>
<feature type="binding site" evidence="8">
    <location>
        <position position="195"/>
    </location>
    <ligand>
        <name>Zn(2+)</name>
        <dbReference type="ChEBI" id="CHEBI:29105"/>
        <label>2</label>
    </ligand>
</feature>
<feature type="binding site" evidence="8">
    <location>
        <position position="245"/>
    </location>
    <ligand>
        <name>Zn(2+)</name>
        <dbReference type="ChEBI" id="CHEBI:29105"/>
        <label>3</label>
    </ligand>
</feature>
<keyword evidence="5 8" id="KW-0378">Hydrolase</keyword>
<evidence type="ECO:0000313" key="10">
    <source>
        <dbReference type="EMBL" id="MCL2913375.1"/>
    </source>
</evidence>
<evidence type="ECO:0000259" key="9">
    <source>
        <dbReference type="Pfam" id="PF01261"/>
    </source>
</evidence>
<dbReference type="NCBIfam" id="NF002199">
    <property type="entry name" value="PRK01060.1-4"/>
    <property type="match status" value="1"/>
</dbReference>
<proteinExistence type="inferred from homology"/>
<dbReference type="InterPro" id="IPR036237">
    <property type="entry name" value="Xyl_isomerase-like_sf"/>
</dbReference>
<keyword evidence="6 8" id="KW-0862">Zinc</keyword>
<keyword evidence="11" id="KW-1185">Reference proteome</keyword>
<dbReference type="PROSITE" id="PS51432">
    <property type="entry name" value="AP_NUCLEASE_F2_4"/>
    <property type="match status" value="1"/>
</dbReference>
<dbReference type="Gene3D" id="3.20.20.150">
    <property type="entry name" value="Divalent-metal-dependent TIM barrel enzymes"/>
    <property type="match status" value="1"/>
</dbReference>
<dbReference type="Proteomes" id="UP001202831">
    <property type="component" value="Unassembled WGS sequence"/>
</dbReference>
<dbReference type="PROSITE" id="PS00729">
    <property type="entry name" value="AP_NUCLEASE_F2_1"/>
    <property type="match status" value="1"/>
</dbReference>
<evidence type="ECO:0000313" key="11">
    <source>
        <dbReference type="Proteomes" id="UP001202831"/>
    </source>
</evidence>
<dbReference type="PROSITE" id="PS00730">
    <property type="entry name" value="AP_NUCLEASE_F2_2"/>
    <property type="match status" value="1"/>
</dbReference>
<dbReference type="RefSeq" id="WP_249248162.1">
    <property type="nucleotide sequence ID" value="NZ_JAKIKT010000002.1"/>
</dbReference>
<keyword evidence="7 8" id="KW-0234">DNA repair</keyword>
<dbReference type="InterPro" id="IPR018246">
    <property type="entry name" value="AP_endonuc_F2_Zn_BS"/>
</dbReference>
<dbReference type="InterPro" id="IPR013022">
    <property type="entry name" value="Xyl_isomerase-like_TIM-brl"/>
</dbReference>
<protein>
    <recommendedName>
        <fullName evidence="8">Probable endonuclease 4</fullName>
        <ecNumber evidence="8">3.1.21.2</ecNumber>
    </recommendedName>
    <alternativeName>
        <fullName evidence="8">Endodeoxyribonuclease IV</fullName>
    </alternativeName>
    <alternativeName>
        <fullName evidence="8">Endonuclease IV</fullName>
    </alternativeName>
</protein>
<dbReference type="Pfam" id="PF01261">
    <property type="entry name" value="AP_endonuc_2"/>
    <property type="match status" value="1"/>
</dbReference>
<organism evidence="10 11">
    <name type="scientific">Shewanella corallii</name>
    <dbReference type="NCBI Taxonomy" id="560080"/>
    <lineage>
        <taxon>Bacteria</taxon>
        <taxon>Pseudomonadati</taxon>
        <taxon>Pseudomonadota</taxon>
        <taxon>Gammaproteobacteria</taxon>
        <taxon>Alteromonadales</taxon>
        <taxon>Shewanellaceae</taxon>
        <taxon>Shewanella</taxon>
    </lineage>
</organism>
<feature type="binding site" evidence="8">
    <location>
        <position position="277"/>
    </location>
    <ligand>
        <name>Zn(2+)</name>
        <dbReference type="ChEBI" id="CHEBI:29105"/>
        <label>2</label>
    </ligand>
</feature>
<evidence type="ECO:0000256" key="3">
    <source>
        <dbReference type="ARBA" id="ARBA00022759"/>
    </source>
</evidence>
<feature type="binding site" evidence="8">
    <location>
        <position position="232"/>
    </location>
    <ligand>
        <name>Zn(2+)</name>
        <dbReference type="ChEBI" id="CHEBI:29105"/>
        <label>2</label>
    </ligand>
</feature>
<evidence type="ECO:0000256" key="2">
    <source>
        <dbReference type="ARBA" id="ARBA00022723"/>
    </source>
</evidence>
<comment type="function">
    <text evidence="8">Endonuclease IV plays a role in DNA repair. It cleaves phosphodiester bonds at apurinic or apyrimidinic (AP) sites, generating a 3'-hydroxyl group and a 5'-terminal sugar phosphate.</text>
</comment>
<keyword evidence="8" id="KW-0540">Nuclease</keyword>
<dbReference type="PANTHER" id="PTHR21445">
    <property type="entry name" value="ENDONUCLEASE IV ENDODEOXYRIBONUCLEASE IV"/>
    <property type="match status" value="1"/>
</dbReference>
<dbReference type="SUPFAM" id="SSF51658">
    <property type="entry name" value="Xylose isomerase-like"/>
    <property type="match status" value="1"/>
</dbReference>
<feature type="binding site" evidence="8">
    <location>
        <position position="247"/>
    </location>
    <ligand>
        <name>Zn(2+)</name>
        <dbReference type="ChEBI" id="CHEBI:29105"/>
        <label>3</label>
    </ligand>
</feature>
<dbReference type="CDD" id="cd00019">
    <property type="entry name" value="AP2Ec"/>
    <property type="match status" value="1"/>
</dbReference>
<evidence type="ECO:0000256" key="7">
    <source>
        <dbReference type="ARBA" id="ARBA00023204"/>
    </source>
</evidence>
<dbReference type="HAMAP" id="MF_00152">
    <property type="entry name" value="Nfo"/>
    <property type="match status" value="1"/>
</dbReference>
<evidence type="ECO:0000256" key="8">
    <source>
        <dbReference type="HAMAP-Rule" id="MF_00152"/>
    </source>
</evidence>
<evidence type="ECO:0000256" key="6">
    <source>
        <dbReference type="ARBA" id="ARBA00022833"/>
    </source>
</evidence>
<comment type="cofactor">
    <cofactor evidence="8">
        <name>Zn(2+)</name>
        <dbReference type="ChEBI" id="CHEBI:29105"/>
    </cofactor>
    <text evidence="8">Binds 3 Zn(2+) ions.</text>
</comment>
<comment type="similarity">
    <text evidence="1 8">Belongs to the AP endonuclease 2 family.</text>
</comment>
<dbReference type="SMART" id="SM00518">
    <property type="entry name" value="AP2Ec"/>
    <property type="match status" value="1"/>
</dbReference>
<gene>
    <name evidence="8 10" type="primary">nfo</name>
    <name evidence="10" type="ORF">L2725_06185</name>
</gene>
<name>A0ABT0N5I1_9GAMM</name>
<reference evidence="10 11" key="1">
    <citation type="submission" date="2022-01" db="EMBL/GenBank/DDBJ databases">
        <title>Whole genome-based taxonomy of the Shewanellaceae.</title>
        <authorList>
            <person name="Martin-Rodriguez A.J."/>
        </authorList>
    </citation>
    <scope>NUCLEOTIDE SEQUENCE [LARGE SCALE GENOMIC DNA]</scope>
    <source>
        <strain evidence="10 11">DSM 21332</strain>
    </source>
</reference>